<gene>
    <name evidence="15" type="ORF">C7435_2295</name>
</gene>
<evidence type="ECO:0000256" key="10">
    <source>
        <dbReference type="ARBA" id="ARBA00023136"/>
    </source>
</evidence>
<dbReference type="GO" id="GO:0016746">
    <property type="term" value="F:acyltransferase activity"/>
    <property type="evidence" value="ECO:0007669"/>
    <property type="project" value="UniProtKB-KW"/>
</dbReference>
<feature type="transmembrane region" description="Helical" evidence="14">
    <location>
        <begin position="100"/>
        <end position="118"/>
    </location>
</feature>
<evidence type="ECO:0000256" key="8">
    <source>
        <dbReference type="ARBA" id="ARBA00022841"/>
    </source>
</evidence>
<evidence type="ECO:0000256" key="2">
    <source>
        <dbReference type="ARBA" id="ARBA00005182"/>
    </source>
</evidence>
<comment type="subcellular location">
    <subcellularLocation>
        <location evidence="1">Cell membrane</location>
        <topology evidence="1">Multi-pass membrane protein</topology>
    </subcellularLocation>
</comment>
<reference evidence="15 16" key="1">
    <citation type="submission" date="2018-10" db="EMBL/GenBank/DDBJ databases">
        <title>Genomic Encyclopedia of Type Strains, Phase IV (KMG-IV): sequencing the most valuable type-strain genomes for metagenomic binning, comparative biology and taxonomic classification.</title>
        <authorList>
            <person name="Goeker M."/>
        </authorList>
    </citation>
    <scope>NUCLEOTIDE SEQUENCE [LARGE SCALE GENOMIC DNA]</scope>
    <source>
        <strain evidence="15 16">DSM 4734</strain>
    </source>
</reference>
<evidence type="ECO:0000256" key="6">
    <source>
        <dbReference type="ARBA" id="ARBA00022679"/>
    </source>
</evidence>
<dbReference type="PIRSF" id="PIRSF500217">
    <property type="entry name" value="AlgI"/>
    <property type="match status" value="1"/>
</dbReference>
<dbReference type="PANTHER" id="PTHR13285:SF23">
    <property type="entry name" value="TEICHOIC ACID D-ALANYLTRANSFERASE"/>
    <property type="match status" value="1"/>
</dbReference>
<dbReference type="PIRSF" id="PIRSF016636">
    <property type="entry name" value="AlgI_DltB"/>
    <property type="match status" value="1"/>
</dbReference>
<dbReference type="RefSeq" id="WP_121211605.1">
    <property type="nucleotide sequence ID" value="NZ_RBIM01000005.1"/>
</dbReference>
<accession>A0A495D2T6</accession>
<evidence type="ECO:0000313" key="15">
    <source>
        <dbReference type="EMBL" id="RKQ96044.1"/>
    </source>
</evidence>
<feature type="transmembrane region" description="Helical" evidence="14">
    <location>
        <begin position="384"/>
        <end position="401"/>
    </location>
</feature>
<keyword evidence="10 13" id="KW-0472">Membrane</keyword>
<keyword evidence="6 13" id="KW-0808">Transferase</keyword>
<evidence type="ECO:0000256" key="11">
    <source>
        <dbReference type="ARBA" id="ARBA00023315"/>
    </source>
</evidence>
<organism evidence="15 16">
    <name type="scientific">Maricaulis maris</name>
    <dbReference type="NCBI Taxonomy" id="74318"/>
    <lineage>
        <taxon>Bacteria</taxon>
        <taxon>Pseudomonadati</taxon>
        <taxon>Pseudomonadota</taxon>
        <taxon>Alphaproteobacteria</taxon>
        <taxon>Maricaulales</taxon>
        <taxon>Maricaulaceae</taxon>
        <taxon>Maricaulis</taxon>
    </lineage>
</organism>
<evidence type="ECO:0000256" key="13">
    <source>
        <dbReference type="PIRNR" id="PIRNR016636"/>
    </source>
</evidence>
<evidence type="ECO:0000313" key="16">
    <source>
        <dbReference type="Proteomes" id="UP000273675"/>
    </source>
</evidence>
<sequence>MIFNSFEFLFLFLPGVLLTYYLARRYISHWTALSLLAAASFFFYAWWDLSRAPWHELDGWTLESLIRSLWFIRHVLLLLGSVIINHIVARLMRRWGNQPLLAIGIIFNLSLLGFFKYADFLAGNINALTGLDIPELGLGLPLAISFFSFQQISYLVDVARRKTDPGRFFAHALFVSFFPHIVAGPLIQHHQIASQFNDTTRKDDLWDNLGVGLSLFAVGLAKKVLIAESIEPYASSLFAMAERGDTPGLVAAWFGAIAYALQIFFDFSGYSDMALGLARCLGFRLPVNFNGPYKSASVVEFWRRWHITLSHFLRDHLYIPLGGNRHGETRRSINLMATMLLGGLWHGAAWTFVIWGGLHGLGLTVNHYWNKWGPKGWFDGHRRFIAIGLTFAFTTIAWVFFRAETWSGAGRILAGMFGFSGLGLEGVPTELVAWVLFGLVLVWSLPDTPELFADVIDEQTLKDAQIKPKPGLRWRFTRLAAIGAAFLLFLSVLNAWKTSEFIYYTF</sequence>
<evidence type="ECO:0000256" key="1">
    <source>
        <dbReference type="ARBA" id="ARBA00004651"/>
    </source>
</evidence>
<evidence type="ECO:0000256" key="5">
    <source>
        <dbReference type="ARBA" id="ARBA00022475"/>
    </source>
</evidence>
<feature type="transmembrane region" description="Helical" evidence="14">
    <location>
        <begin position="30"/>
        <end position="47"/>
    </location>
</feature>
<dbReference type="AlphaFoldDB" id="A0A495D2T6"/>
<feature type="transmembrane region" description="Helical" evidence="14">
    <location>
        <begin position="138"/>
        <end position="156"/>
    </location>
</feature>
<keyword evidence="5 13" id="KW-1003">Cell membrane</keyword>
<dbReference type="InterPro" id="IPR024194">
    <property type="entry name" value="Ac/AlaTfrase_AlgI/DltB"/>
</dbReference>
<dbReference type="InterPro" id="IPR028362">
    <property type="entry name" value="AlgI"/>
</dbReference>
<dbReference type="InterPro" id="IPR051085">
    <property type="entry name" value="MB_O-acyltransferase"/>
</dbReference>
<keyword evidence="9 14" id="KW-1133">Transmembrane helix</keyword>
<dbReference type="Pfam" id="PF03062">
    <property type="entry name" value="MBOAT"/>
    <property type="match status" value="1"/>
</dbReference>
<dbReference type="EMBL" id="RBIM01000005">
    <property type="protein sequence ID" value="RKQ96044.1"/>
    <property type="molecule type" value="Genomic_DNA"/>
</dbReference>
<evidence type="ECO:0000256" key="12">
    <source>
        <dbReference type="ARBA" id="ARBA00031030"/>
    </source>
</evidence>
<feature type="transmembrane region" description="Helical" evidence="14">
    <location>
        <begin position="476"/>
        <end position="496"/>
    </location>
</feature>
<protein>
    <recommendedName>
        <fullName evidence="4">Probable alginate O-acetylase AlgI</fullName>
    </recommendedName>
    <alternativeName>
        <fullName evidence="12">Alginate biosynthesis protein AlgI</fullName>
    </alternativeName>
</protein>
<comment type="similarity">
    <text evidence="3 13">Belongs to the membrane-bound acyltransferase family.</text>
</comment>
<dbReference type="OrthoDB" id="139172at2"/>
<dbReference type="PANTHER" id="PTHR13285">
    <property type="entry name" value="ACYLTRANSFERASE"/>
    <property type="match status" value="1"/>
</dbReference>
<proteinExistence type="inferred from homology"/>
<feature type="transmembrane region" description="Helical" evidence="14">
    <location>
        <begin position="67"/>
        <end position="88"/>
    </location>
</feature>
<comment type="caution">
    <text evidence="15">The sequence shown here is derived from an EMBL/GenBank/DDBJ whole genome shotgun (WGS) entry which is preliminary data.</text>
</comment>
<dbReference type="GO" id="GO:0042121">
    <property type="term" value="P:alginic acid biosynthetic process"/>
    <property type="evidence" value="ECO:0007669"/>
    <property type="project" value="UniProtKB-KW"/>
</dbReference>
<feature type="transmembrane region" description="Helical" evidence="14">
    <location>
        <begin position="344"/>
        <end position="363"/>
    </location>
</feature>
<dbReference type="InterPro" id="IPR004299">
    <property type="entry name" value="MBOAT_fam"/>
</dbReference>
<keyword evidence="11 13" id="KW-0012">Acyltransferase</keyword>
<evidence type="ECO:0000256" key="3">
    <source>
        <dbReference type="ARBA" id="ARBA00010323"/>
    </source>
</evidence>
<evidence type="ECO:0000256" key="7">
    <source>
        <dbReference type="ARBA" id="ARBA00022692"/>
    </source>
</evidence>
<evidence type="ECO:0000256" key="14">
    <source>
        <dbReference type="SAM" id="Phobius"/>
    </source>
</evidence>
<feature type="transmembrane region" description="Helical" evidence="14">
    <location>
        <begin position="246"/>
        <end position="265"/>
    </location>
</feature>
<dbReference type="Proteomes" id="UP000273675">
    <property type="component" value="Unassembled WGS sequence"/>
</dbReference>
<evidence type="ECO:0000256" key="9">
    <source>
        <dbReference type="ARBA" id="ARBA00022989"/>
    </source>
</evidence>
<evidence type="ECO:0000256" key="4">
    <source>
        <dbReference type="ARBA" id="ARBA00016084"/>
    </source>
</evidence>
<keyword evidence="8" id="KW-0016">Alginate biosynthesis</keyword>
<feature type="transmembrane region" description="Helical" evidence="14">
    <location>
        <begin position="6"/>
        <end position="23"/>
    </location>
</feature>
<comment type="pathway">
    <text evidence="2">Glycan biosynthesis; alginate biosynthesis.</text>
</comment>
<feature type="transmembrane region" description="Helical" evidence="14">
    <location>
        <begin position="168"/>
        <end position="188"/>
    </location>
</feature>
<feature type="transmembrane region" description="Helical" evidence="14">
    <location>
        <begin position="421"/>
        <end position="443"/>
    </location>
</feature>
<name>A0A495D2T6_9PROT</name>
<dbReference type="GO" id="GO:0005886">
    <property type="term" value="C:plasma membrane"/>
    <property type="evidence" value="ECO:0007669"/>
    <property type="project" value="UniProtKB-SubCell"/>
</dbReference>
<keyword evidence="7 14" id="KW-0812">Transmembrane</keyword>